<dbReference type="AlphaFoldDB" id="A0A653DJZ5"/>
<dbReference type="Proteomes" id="UP000410492">
    <property type="component" value="Unassembled WGS sequence"/>
</dbReference>
<accession>A0A653DJZ5</accession>
<protein>
    <submittedName>
        <fullName evidence="1">Uncharacterized protein</fullName>
    </submittedName>
</protein>
<dbReference type="OrthoDB" id="6683964at2759"/>
<organism evidence="1 2">
    <name type="scientific">Callosobruchus maculatus</name>
    <name type="common">Southern cowpea weevil</name>
    <name type="synonym">Pulse bruchid</name>
    <dbReference type="NCBI Taxonomy" id="64391"/>
    <lineage>
        <taxon>Eukaryota</taxon>
        <taxon>Metazoa</taxon>
        <taxon>Ecdysozoa</taxon>
        <taxon>Arthropoda</taxon>
        <taxon>Hexapoda</taxon>
        <taxon>Insecta</taxon>
        <taxon>Pterygota</taxon>
        <taxon>Neoptera</taxon>
        <taxon>Endopterygota</taxon>
        <taxon>Coleoptera</taxon>
        <taxon>Polyphaga</taxon>
        <taxon>Cucujiformia</taxon>
        <taxon>Chrysomeloidea</taxon>
        <taxon>Chrysomelidae</taxon>
        <taxon>Bruchinae</taxon>
        <taxon>Bruchini</taxon>
        <taxon>Callosobruchus</taxon>
    </lineage>
</organism>
<reference evidence="1 2" key="1">
    <citation type="submission" date="2019-01" db="EMBL/GenBank/DDBJ databases">
        <authorList>
            <person name="Sayadi A."/>
        </authorList>
    </citation>
    <scope>NUCLEOTIDE SEQUENCE [LARGE SCALE GENOMIC DNA]</scope>
</reference>
<evidence type="ECO:0000313" key="2">
    <source>
        <dbReference type="Proteomes" id="UP000410492"/>
    </source>
</evidence>
<name>A0A653DJZ5_CALMS</name>
<dbReference type="EMBL" id="CAACVG010012579">
    <property type="protein sequence ID" value="VEN60515.1"/>
    <property type="molecule type" value="Genomic_DNA"/>
</dbReference>
<sequence length="158" mass="18353">MTGGVIASHVSGCFDLFAKFNGIQSENYKYVKTQFYRKVSRLSASCDTTTVTHQRRTQHTYQKVSIPKGRARVSRFQQKGIIFLWPQRRKTQRLNDLAWMVRVIAHALYWLQAVQLLPSGHTLLLTPPPPWHHEGKRCCKPQVRDYIIEPDWDSSSVK</sequence>
<proteinExistence type="predicted"/>
<gene>
    <name evidence="1" type="ORF">CALMAC_LOCUS18186</name>
</gene>
<evidence type="ECO:0000313" key="1">
    <source>
        <dbReference type="EMBL" id="VEN60515.1"/>
    </source>
</evidence>
<keyword evidence="2" id="KW-1185">Reference proteome</keyword>